<feature type="compositionally biased region" description="Basic and acidic residues" evidence="1">
    <location>
        <begin position="25"/>
        <end position="41"/>
    </location>
</feature>
<comment type="caution">
    <text evidence="2">The sequence shown here is derived from an EMBL/GenBank/DDBJ whole genome shotgun (WGS) entry which is preliminary data.</text>
</comment>
<feature type="region of interest" description="Disordered" evidence="1">
    <location>
        <begin position="15"/>
        <end position="41"/>
    </location>
</feature>
<reference evidence="2 3" key="1">
    <citation type="journal article" date="2019" name="Philos. Trans. R. Soc. Lond., B, Biol. Sci.">
        <title>Ant behaviour and brain gene expression of defending hosts depend on the ecological success of the intruding social parasite.</title>
        <authorList>
            <person name="Kaur R."/>
            <person name="Stoldt M."/>
            <person name="Jongepier E."/>
            <person name="Feldmeyer B."/>
            <person name="Menzel F."/>
            <person name="Bornberg-Bauer E."/>
            <person name="Foitzik S."/>
        </authorList>
    </citation>
    <scope>NUCLEOTIDE SEQUENCE [LARGE SCALE GENOMIC DNA]</scope>
    <source>
        <tissue evidence="2">Whole body</tissue>
    </source>
</reference>
<dbReference type="Proteomes" id="UP000310200">
    <property type="component" value="Unassembled WGS sequence"/>
</dbReference>
<sequence>MPRWPSREFANRIKLRVGTKKKGRKKDEKKREGQGEKKYGERERTLRFARIKVPAIFTYRQRHSAAGVTPAIRRCFPPTADPQKKGDPRVWDHAGTLFFLFNREDDVRDIKVAITEETMARESKFSRRRATLEKKKKKEKNQGGGTRVVPLSHVRCTSAPPLVSSARLLFSPPFAFLSFLPVAPQPPAAAGDGGGGGGGSCFTLFDFFKIYPYRFLAKSLSGRNLRAGVQEGAKNPGSLRPSSRVTGIPHTFPARSRLLLYLTDCFHPPLRFLFTLSNPRARRSSRPDPFRASGGGYDRSACRRRSARDFAKDLTTATEISEKDKNNDVNSGTLSEDAEKCLLHNDPRESRGSSRNMRLLGNEVYALCGKVVSASRIWQLGRDAETQDRSSFKWCNTLVHIIVSVLVSAQLYHLSGTPSGID</sequence>
<evidence type="ECO:0000313" key="3">
    <source>
        <dbReference type="Proteomes" id="UP000310200"/>
    </source>
</evidence>
<feature type="region of interest" description="Disordered" evidence="1">
    <location>
        <begin position="124"/>
        <end position="148"/>
    </location>
</feature>
<feature type="compositionally biased region" description="Basic residues" evidence="1">
    <location>
        <begin position="15"/>
        <end position="24"/>
    </location>
</feature>
<proteinExistence type="predicted"/>
<keyword evidence="3" id="KW-1185">Reference proteome</keyword>
<evidence type="ECO:0000256" key="1">
    <source>
        <dbReference type="SAM" id="MobiDB-lite"/>
    </source>
</evidence>
<name>A0A4S2J9D2_9HYME</name>
<gene>
    <name evidence="2" type="ORF">DBV15_01136</name>
</gene>
<protein>
    <submittedName>
        <fullName evidence="2">Uncharacterized protein</fullName>
    </submittedName>
</protein>
<evidence type="ECO:0000313" key="2">
    <source>
        <dbReference type="EMBL" id="TGZ31882.1"/>
    </source>
</evidence>
<organism evidence="2 3">
    <name type="scientific">Temnothorax longispinosus</name>
    <dbReference type="NCBI Taxonomy" id="300112"/>
    <lineage>
        <taxon>Eukaryota</taxon>
        <taxon>Metazoa</taxon>
        <taxon>Ecdysozoa</taxon>
        <taxon>Arthropoda</taxon>
        <taxon>Hexapoda</taxon>
        <taxon>Insecta</taxon>
        <taxon>Pterygota</taxon>
        <taxon>Neoptera</taxon>
        <taxon>Endopterygota</taxon>
        <taxon>Hymenoptera</taxon>
        <taxon>Apocrita</taxon>
        <taxon>Aculeata</taxon>
        <taxon>Formicoidea</taxon>
        <taxon>Formicidae</taxon>
        <taxon>Myrmicinae</taxon>
        <taxon>Temnothorax</taxon>
    </lineage>
</organism>
<feature type="region of interest" description="Disordered" evidence="1">
    <location>
        <begin position="281"/>
        <end position="301"/>
    </location>
</feature>
<dbReference type="EMBL" id="QBLH01003980">
    <property type="protein sequence ID" value="TGZ31882.1"/>
    <property type="molecule type" value="Genomic_DNA"/>
</dbReference>
<feature type="compositionally biased region" description="Basic and acidic residues" evidence="1">
    <location>
        <begin position="124"/>
        <end position="133"/>
    </location>
</feature>
<accession>A0A4S2J9D2</accession>
<dbReference type="AlphaFoldDB" id="A0A4S2J9D2"/>